<proteinExistence type="predicted"/>
<evidence type="ECO:0000313" key="3">
    <source>
        <dbReference type="Proteomes" id="UP000728032"/>
    </source>
</evidence>
<gene>
    <name evidence="2" type="ORF">ONB1V03_LOCUS3319</name>
</gene>
<dbReference type="OrthoDB" id="2020720at2759"/>
<evidence type="ECO:0000313" key="2">
    <source>
        <dbReference type="EMBL" id="CAD7641912.1"/>
    </source>
</evidence>
<keyword evidence="3" id="KW-1185">Reference proteome</keyword>
<dbReference type="AlphaFoldDB" id="A0A7R9QDR5"/>
<dbReference type="EMBL" id="CAJPVJ010000953">
    <property type="protein sequence ID" value="CAG2163754.1"/>
    <property type="molecule type" value="Genomic_DNA"/>
</dbReference>
<organism evidence="2">
    <name type="scientific">Oppiella nova</name>
    <dbReference type="NCBI Taxonomy" id="334625"/>
    <lineage>
        <taxon>Eukaryota</taxon>
        <taxon>Metazoa</taxon>
        <taxon>Ecdysozoa</taxon>
        <taxon>Arthropoda</taxon>
        <taxon>Chelicerata</taxon>
        <taxon>Arachnida</taxon>
        <taxon>Acari</taxon>
        <taxon>Acariformes</taxon>
        <taxon>Sarcoptiformes</taxon>
        <taxon>Oribatida</taxon>
        <taxon>Brachypylina</taxon>
        <taxon>Oppioidea</taxon>
        <taxon>Oppiidae</taxon>
        <taxon>Oppiella</taxon>
    </lineage>
</organism>
<accession>A0A7R9QDR5</accession>
<reference evidence="2" key="1">
    <citation type="submission" date="2020-11" db="EMBL/GenBank/DDBJ databases">
        <authorList>
            <person name="Tran Van P."/>
        </authorList>
    </citation>
    <scope>NUCLEOTIDE SEQUENCE</scope>
</reference>
<name>A0A7R9QDR5_9ACAR</name>
<sequence length="142" mass="16332">MVEPMNYVTLWTHCSHKTTPFAVFEHVIDGHKAHHVLSAEDITATFAEYITISKNNKMVQFINYRMRPLKEWNRDEGSGRSPLDDLHYCLSLELVLQSSSQLTQRQSYTFNSTAHHCEHTNTPTGHHHQTPTRPPPKGSKSH</sequence>
<feature type="compositionally biased region" description="Pro residues" evidence="1">
    <location>
        <begin position="132"/>
        <end position="142"/>
    </location>
</feature>
<dbReference type="Proteomes" id="UP000728032">
    <property type="component" value="Unassembled WGS sequence"/>
</dbReference>
<dbReference type="EMBL" id="OC915778">
    <property type="protein sequence ID" value="CAD7641912.1"/>
    <property type="molecule type" value="Genomic_DNA"/>
</dbReference>
<feature type="region of interest" description="Disordered" evidence="1">
    <location>
        <begin position="115"/>
        <end position="142"/>
    </location>
</feature>
<feature type="compositionally biased region" description="Polar residues" evidence="1">
    <location>
        <begin position="115"/>
        <end position="124"/>
    </location>
</feature>
<evidence type="ECO:0000256" key="1">
    <source>
        <dbReference type="SAM" id="MobiDB-lite"/>
    </source>
</evidence>
<protein>
    <submittedName>
        <fullName evidence="2">Uncharacterized protein</fullName>
    </submittedName>
</protein>